<dbReference type="AlphaFoldDB" id="A0A2V4XEJ2"/>
<proteinExistence type="predicted"/>
<feature type="transmembrane region" description="Helical" evidence="1">
    <location>
        <begin position="150"/>
        <end position="173"/>
    </location>
</feature>
<feature type="transmembrane region" description="Helical" evidence="1">
    <location>
        <begin position="119"/>
        <end position="138"/>
    </location>
</feature>
<keyword evidence="3" id="KW-1185">Reference proteome</keyword>
<evidence type="ECO:0000313" key="3">
    <source>
        <dbReference type="Proteomes" id="UP000248054"/>
    </source>
</evidence>
<reference evidence="2 3" key="1">
    <citation type="submission" date="2018-06" db="EMBL/GenBank/DDBJ databases">
        <title>Genomic Encyclopedia of Type Strains, Phase III (KMG-III): the genomes of soil and plant-associated and newly described type strains.</title>
        <authorList>
            <person name="Whitman W."/>
        </authorList>
    </citation>
    <scope>NUCLEOTIDE SEQUENCE [LARGE SCALE GENOMIC DNA]</scope>
    <source>
        <strain evidence="2 3">CECT 7945</strain>
    </source>
</reference>
<evidence type="ECO:0000256" key="1">
    <source>
        <dbReference type="SAM" id="Phobius"/>
    </source>
</evidence>
<feature type="transmembrane region" description="Helical" evidence="1">
    <location>
        <begin position="53"/>
        <end position="74"/>
    </location>
</feature>
<accession>A0A2V4XEJ2</accession>
<sequence>MLYSKVFKIILLALGVLYVGLQGFAYQKEGTAVSAIMLILLTWLYYKEAEKKNIYFFLFLITFTIAHVVNFITFFTPAIPQGDIDYWYFFNNILYIISYSFLMIKVLTRLNPRKIIKELFVPIIILIVLDVFCVIIITDTAEKLLTTSEYILEFVYNSIVMALLSVGLINYMYRNDNKSMLFLIGSILIVFSEIIQLAYFYILDDSNLGLVYSFLLFVAFLFLYLQSQQQYSGPMRIYVEDTPET</sequence>
<evidence type="ECO:0008006" key="4">
    <source>
        <dbReference type="Google" id="ProtNLM"/>
    </source>
</evidence>
<protein>
    <recommendedName>
        <fullName evidence="4">YhhN-like protein</fullName>
    </recommendedName>
</protein>
<feature type="transmembrane region" description="Helical" evidence="1">
    <location>
        <begin position="30"/>
        <end position="46"/>
    </location>
</feature>
<keyword evidence="1" id="KW-0472">Membrane</keyword>
<dbReference type="EMBL" id="QJTD01000002">
    <property type="protein sequence ID" value="PYE81455.1"/>
    <property type="molecule type" value="Genomic_DNA"/>
</dbReference>
<keyword evidence="1" id="KW-1133">Transmembrane helix</keyword>
<feature type="transmembrane region" description="Helical" evidence="1">
    <location>
        <begin position="86"/>
        <end position="107"/>
    </location>
</feature>
<name>A0A2V4XEJ2_9FLAO</name>
<feature type="transmembrane region" description="Helical" evidence="1">
    <location>
        <begin position="180"/>
        <end position="202"/>
    </location>
</feature>
<evidence type="ECO:0000313" key="2">
    <source>
        <dbReference type="EMBL" id="PYE81455.1"/>
    </source>
</evidence>
<feature type="transmembrane region" description="Helical" evidence="1">
    <location>
        <begin position="208"/>
        <end position="225"/>
    </location>
</feature>
<feature type="transmembrane region" description="Helical" evidence="1">
    <location>
        <begin position="7"/>
        <end position="24"/>
    </location>
</feature>
<keyword evidence="1" id="KW-0812">Transmembrane</keyword>
<comment type="caution">
    <text evidence="2">The sequence shown here is derived from an EMBL/GenBank/DDBJ whole genome shotgun (WGS) entry which is preliminary data.</text>
</comment>
<organism evidence="2 3">
    <name type="scientific">Winogradskyella epiphytica</name>
    <dbReference type="NCBI Taxonomy" id="262005"/>
    <lineage>
        <taxon>Bacteria</taxon>
        <taxon>Pseudomonadati</taxon>
        <taxon>Bacteroidota</taxon>
        <taxon>Flavobacteriia</taxon>
        <taxon>Flavobacteriales</taxon>
        <taxon>Flavobacteriaceae</taxon>
        <taxon>Winogradskyella</taxon>
    </lineage>
</organism>
<gene>
    <name evidence="2" type="ORF">DFQ11_10228</name>
</gene>
<dbReference type="Proteomes" id="UP000248054">
    <property type="component" value="Unassembled WGS sequence"/>
</dbReference>